<dbReference type="Proteomes" id="UP001165080">
    <property type="component" value="Unassembled WGS sequence"/>
</dbReference>
<organism evidence="3 4">
    <name type="scientific">Pleodorina starrii</name>
    <dbReference type="NCBI Taxonomy" id="330485"/>
    <lineage>
        <taxon>Eukaryota</taxon>
        <taxon>Viridiplantae</taxon>
        <taxon>Chlorophyta</taxon>
        <taxon>core chlorophytes</taxon>
        <taxon>Chlorophyceae</taxon>
        <taxon>CS clade</taxon>
        <taxon>Chlamydomonadales</taxon>
        <taxon>Volvocaceae</taxon>
        <taxon>Pleodorina</taxon>
    </lineage>
</organism>
<feature type="region of interest" description="Disordered" evidence="1">
    <location>
        <begin position="941"/>
        <end position="969"/>
    </location>
</feature>
<feature type="region of interest" description="Disordered" evidence="1">
    <location>
        <begin position="784"/>
        <end position="832"/>
    </location>
</feature>
<name>A0A9W6C0N0_9CHLO</name>
<feature type="region of interest" description="Disordered" evidence="1">
    <location>
        <begin position="641"/>
        <end position="666"/>
    </location>
</feature>
<evidence type="ECO:0000313" key="4">
    <source>
        <dbReference type="Proteomes" id="UP001165080"/>
    </source>
</evidence>
<evidence type="ECO:0000256" key="1">
    <source>
        <dbReference type="SAM" id="MobiDB-lite"/>
    </source>
</evidence>
<dbReference type="SUPFAM" id="SSF81383">
    <property type="entry name" value="F-box domain"/>
    <property type="match status" value="1"/>
</dbReference>
<sequence length="986" mass="98422">MENTLPPGFDPAPEALVAVMDASCSLAGPVTAAPAPPAEPLPLLGLLPTHLLEAVLMRLDCRSLAACCAACRALRSAAGSEALWAAQIHREFGMQLPSPLAPPSAPRPPAPGTSQQPQLPQLPQPAWAPVAPEPTGGDDAPLAATDNDDPKPTTPVTAEPSLRPVSPAASSLSRAAAAAAAVERHESAQSAFGRLALSPLARHLLYVSCFERVVGSVTSWRVRVALLRRGRGRAAGREGPQPGGTDSAGAGAGAGGGGAVEVLRVSECRCTGVALNPQSAWLRFRLPGWVRTAAEEQPAWEPGDTCSGSGGAYGQEGEPYMELTVFAESRVPNSCGGSGEGRLRWPAMHSSPFRLPQGDRMRLLQSHVEGLYVWDDEDDGDGEEDDEEEGDDEDDGEADEDPEREGDGVHKGRGQGPAPPSPGLSPPPPPPPARPPRPPRPPLHLAAYLHYEQLLPVCPPQLMQQGCLALALQPPPPAHPGTSNFAARISGGGQQRPDPGTSLPDSGPSTSTSTSVSHTRPDVKHHPSGTVAAPAISTAAATTTTTSSPVAPAAATTAVSAPPPPPPPAVAASTAATAASSAAPPAPSPSPSLLLYLDWSLLPTATSPEGEAAGVAGGGGGGGWVAGCVVRLWLDAAAASPTLQRPGPGGTVPAVPPGLVSPPHHRSVQCAVGDSRRGDVVLLSPPPPPPPIRATGGAANNSLASAAAAAAAAAPSSAPGAGGGAVTWESAPEQEGRGGRGGAAAQLAAAWQRAFGPRRVGALDPDGFAAGADLGVRGLGNGGCRGGGQATERAAAATTTAGGPSGDGGEVGGGGDGGAASPSGPVHAGGSSAAGVGAVVAEAAEAQRNAEAAIRLRALCDGSAPLMVDLALLDPTGGGRGRVRLGRCGVEMWSGGQEEEGDGGVQGGPPSGSVSVHFLLDQLPPRLQSLWDNRLSIQWGGGGGGGGPAAAGTGGGEGGERSASPPPPWVRVSLQMPLRNYELCCT</sequence>
<protein>
    <recommendedName>
        <fullName evidence="2">F-box domain-containing protein</fullName>
    </recommendedName>
</protein>
<feature type="compositionally biased region" description="Acidic residues" evidence="1">
    <location>
        <begin position="374"/>
        <end position="404"/>
    </location>
</feature>
<feature type="region of interest" description="Disordered" evidence="1">
    <location>
        <begin position="715"/>
        <end position="743"/>
    </location>
</feature>
<feature type="compositionally biased region" description="Pro residues" evidence="1">
    <location>
        <begin position="417"/>
        <end position="441"/>
    </location>
</feature>
<feature type="compositionally biased region" description="Gly residues" evidence="1">
    <location>
        <begin position="803"/>
        <end position="818"/>
    </location>
</feature>
<feature type="region of interest" description="Disordered" evidence="1">
    <location>
        <begin position="554"/>
        <end position="573"/>
    </location>
</feature>
<dbReference type="Pfam" id="PF12937">
    <property type="entry name" value="F-box-like"/>
    <property type="match status" value="1"/>
</dbReference>
<feature type="compositionally biased region" description="Low complexity" evidence="1">
    <location>
        <begin position="497"/>
        <end position="515"/>
    </location>
</feature>
<feature type="region of interest" description="Disordered" evidence="1">
    <location>
        <begin position="95"/>
        <end position="169"/>
    </location>
</feature>
<feature type="region of interest" description="Disordered" evidence="1">
    <location>
        <begin position="232"/>
        <end position="256"/>
    </location>
</feature>
<feature type="compositionally biased region" description="Low complexity" evidence="1">
    <location>
        <begin position="819"/>
        <end position="832"/>
    </location>
</feature>
<dbReference type="InterPro" id="IPR036047">
    <property type="entry name" value="F-box-like_dom_sf"/>
</dbReference>
<dbReference type="SMART" id="SM00256">
    <property type="entry name" value="FBOX"/>
    <property type="match status" value="1"/>
</dbReference>
<dbReference type="Gene3D" id="1.20.1280.50">
    <property type="match status" value="1"/>
</dbReference>
<gene>
    <name evidence="3" type="primary">PLEST009341</name>
    <name evidence="3" type="ORF">PLESTB_001733000</name>
</gene>
<reference evidence="3 4" key="1">
    <citation type="journal article" date="2023" name="Commun. Biol.">
        <title>Reorganization of the ancestral sex-determining regions during the evolution of trioecy in Pleodorina starrii.</title>
        <authorList>
            <person name="Takahashi K."/>
            <person name="Suzuki S."/>
            <person name="Kawai-Toyooka H."/>
            <person name="Yamamoto K."/>
            <person name="Hamaji T."/>
            <person name="Ootsuki R."/>
            <person name="Yamaguchi H."/>
            <person name="Kawachi M."/>
            <person name="Higashiyama T."/>
            <person name="Nozaki H."/>
        </authorList>
    </citation>
    <scope>NUCLEOTIDE SEQUENCE [LARGE SCALE GENOMIC DNA]</scope>
    <source>
        <strain evidence="3 4">NIES-4479</strain>
    </source>
</reference>
<feature type="compositionally biased region" description="Low complexity" evidence="1">
    <location>
        <begin position="790"/>
        <end position="802"/>
    </location>
</feature>
<feature type="compositionally biased region" description="Low complexity" evidence="1">
    <location>
        <begin position="115"/>
        <end position="125"/>
    </location>
</feature>
<evidence type="ECO:0000259" key="2">
    <source>
        <dbReference type="SMART" id="SM00256"/>
    </source>
</evidence>
<feature type="region of interest" description="Disordered" evidence="1">
    <location>
        <begin position="477"/>
        <end position="530"/>
    </location>
</feature>
<dbReference type="EMBL" id="BRXU01000043">
    <property type="protein sequence ID" value="GLC61225.1"/>
    <property type="molecule type" value="Genomic_DNA"/>
</dbReference>
<dbReference type="AlphaFoldDB" id="A0A9W6C0N0"/>
<feature type="region of interest" description="Disordered" evidence="1">
    <location>
        <begin position="296"/>
        <end position="315"/>
    </location>
</feature>
<dbReference type="InterPro" id="IPR001810">
    <property type="entry name" value="F-box_dom"/>
</dbReference>
<accession>A0A9W6C0N0</accession>
<feature type="compositionally biased region" description="Gly residues" evidence="1">
    <location>
        <begin position="941"/>
        <end position="957"/>
    </location>
</feature>
<evidence type="ECO:0000313" key="3">
    <source>
        <dbReference type="EMBL" id="GLC61225.1"/>
    </source>
</evidence>
<proteinExistence type="predicted"/>
<feature type="region of interest" description="Disordered" evidence="1">
    <location>
        <begin position="372"/>
        <end position="441"/>
    </location>
</feature>
<feature type="domain" description="F-box" evidence="2">
    <location>
        <begin position="47"/>
        <end position="87"/>
    </location>
</feature>
<keyword evidence="4" id="KW-1185">Reference proteome</keyword>
<feature type="region of interest" description="Disordered" evidence="1">
    <location>
        <begin position="678"/>
        <end position="698"/>
    </location>
</feature>
<comment type="caution">
    <text evidence="3">The sequence shown here is derived from an EMBL/GenBank/DDBJ whole genome shotgun (WGS) entry which is preliminary data.</text>
</comment>
<feature type="compositionally biased region" description="Pro residues" evidence="1">
    <location>
        <begin position="99"/>
        <end position="111"/>
    </location>
</feature>